<keyword evidence="8 12" id="KW-0732">Signal</keyword>
<evidence type="ECO:0000256" key="5">
    <source>
        <dbReference type="ARBA" id="ARBA00022512"/>
    </source>
</evidence>
<organism evidence="13 14">
    <name type="scientific">Zygosaccharomyces rouxii</name>
    <dbReference type="NCBI Taxonomy" id="4956"/>
    <lineage>
        <taxon>Eukaryota</taxon>
        <taxon>Fungi</taxon>
        <taxon>Dikarya</taxon>
        <taxon>Ascomycota</taxon>
        <taxon>Saccharomycotina</taxon>
        <taxon>Saccharomycetes</taxon>
        <taxon>Saccharomycetales</taxon>
        <taxon>Saccharomycetaceae</taxon>
        <taxon>Zygosaccharomyces</taxon>
    </lineage>
</organism>
<name>A0A1Q3AK49_ZYGRO</name>
<keyword evidence="6" id="KW-0964">Secreted</keyword>
<dbReference type="GO" id="GO:0009986">
    <property type="term" value="C:cell surface"/>
    <property type="evidence" value="ECO:0007669"/>
    <property type="project" value="TreeGrafter"/>
</dbReference>
<dbReference type="GO" id="GO:0009277">
    <property type="term" value="C:fungal-type cell wall"/>
    <property type="evidence" value="ECO:0007669"/>
    <property type="project" value="TreeGrafter"/>
</dbReference>
<dbReference type="Proteomes" id="UP000187013">
    <property type="component" value="Unassembled WGS sequence"/>
</dbReference>
<comment type="caution">
    <text evidence="13">The sequence shown here is derived from an EMBL/GenBank/DDBJ whole genome shotgun (WGS) entry which is preliminary data.</text>
</comment>
<evidence type="ECO:0000256" key="6">
    <source>
        <dbReference type="ARBA" id="ARBA00022525"/>
    </source>
</evidence>
<evidence type="ECO:0000256" key="1">
    <source>
        <dbReference type="ARBA" id="ARBA00004191"/>
    </source>
</evidence>
<evidence type="ECO:0000256" key="2">
    <source>
        <dbReference type="ARBA" id="ARBA00004609"/>
    </source>
</evidence>
<dbReference type="Gene3D" id="3.80.20.20">
    <property type="entry name" value="Receptor L-domain"/>
    <property type="match status" value="2"/>
</dbReference>
<feature type="compositionally biased region" description="Low complexity" evidence="11">
    <location>
        <begin position="398"/>
        <end position="414"/>
    </location>
</feature>
<keyword evidence="9" id="KW-0325">Glycoprotein</keyword>
<evidence type="ECO:0000313" key="14">
    <source>
        <dbReference type="Proteomes" id="UP000187013"/>
    </source>
</evidence>
<protein>
    <recommendedName>
        <fullName evidence="15">Cell wall protein ECM33</fullName>
    </recommendedName>
</protein>
<sequence>MNLKSLLVSSLVAGAAVADGGNSTSNVPSSCTIKSSTTATQQADLDKYSGCQTVVGNLTISGSEIETGVLNGVKNLEGSLTIYNASNLVQFNADNLQNISHSLNLQMSTALETASFNGLEEVDTIKMVALPKLHDFETNVKKANVIYISDTSLKTVHAFEELQKVRSINLNNNKELGNLESSLESVEDELEFSANGDDANVTFNDLKWANNITLRDVHRASFVSLKEVNSSLAFINNPIDSLNLSNLTSVGGSLSFVSNRNLTNINATNLEEIGGAFVIANNTKLFKVGGFPKLSKVGGAVSVVGNFSYLDLESLKSVKGGGDFETNSGNFSCSSLKSLQSKGGIKGDSFVCKNGAHSTSIKMSSKSDDKSSSKSESKSKSADKSNKDKNSSDKFTRSASASQSGDSGSKSTASNDGNQSKGMAAAQFAPAGSLMGAMAAVAAALL</sequence>
<feature type="chain" id="PRO_5012117241" description="Cell wall protein ECM33" evidence="12">
    <location>
        <begin position="19"/>
        <end position="446"/>
    </location>
</feature>
<keyword evidence="10" id="KW-0449">Lipoprotein</keyword>
<evidence type="ECO:0000256" key="10">
    <source>
        <dbReference type="ARBA" id="ARBA00023288"/>
    </source>
</evidence>
<evidence type="ECO:0000256" key="7">
    <source>
        <dbReference type="ARBA" id="ARBA00022622"/>
    </source>
</evidence>
<dbReference type="EMBL" id="BDGX01000052">
    <property type="protein sequence ID" value="GAV55903.1"/>
    <property type="molecule type" value="Genomic_DNA"/>
</dbReference>
<reference evidence="13 14" key="1">
    <citation type="submission" date="2016-08" db="EMBL/GenBank/DDBJ databases">
        <title>Draft genome sequence of allopolyploid Zygosaccharomyces rouxii.</title>
        <authorList>
            <person name="Watanabe J."/>
            <person name="Uehara K."/>
            <person name="Mogi Y."/>
            <person name="Tsukioka Y."/>
        </authorList>
    </citation>
    <scope>NUCLEOTIDE SEQUENCE [LARGE SCALE GENOMIC DNA]</scope>
    <source>
        <strain evidence="13 14">NBRC 110957</strain>
    </source>
</reference>
<evidence type="ECO:0000256" key="4">
    <source>
        <dbReference type="ARBA" id="ARBA00022475"/>
    </source>
</evidence>
<dbReference type="InterPro" id="IPR036941">
    <property type="entry name" value="Rcpt_L-dom_sf"/>
</dbReference>
<evidence type="ECO:0000256" key="12">
    <source>
        <dbReference type="SAM" id="SignalP"/>
    </source>
</evidence>
<evidence type="ECO:0000256" key="11">
    <source>
        <dbReference type="SAM" id="MobiDB-lite"/>
    </source>
</evidence>
<feature type="compositionally biased region" description="Basic and acidic residues" evidence="11">
    <location>
        <begin position="365"/>
        <end position="396"/>
    </location>
</feature>
<feature type="signal peptide" evidence="12">
    <location>
        <begin position="1"/>
        <end position="18"/>
    </location>
</feature>
<keyword evidence="7" id="KW-0336">GPI-anchor</keyword>
<keyword evidence="4" id="KW-1003">Cell membrane</keyword>
<comment type="similarity">
    <text evidence="3">Belongs to the SPS2 family.</text>
</comment>
<evidence type="ECO:0000256" key="9">
    <source>
        <dbReference type="ARBA" id="ARBA00023180"/>
    </source>
</evidence>
<dbReference type="GO" id="GO:0098552">
    <property type="term" value="C:side of membrane"/>
    <property type="evidence" value="ECO:0007669"/>
    <property type="project" value="UniProtKB-KW"/>
</dbReference>
<dbReference type="GO" id="GO:0031505">
    <property type="term" value="P:fungal-type cell wall organization"/>
    <property type="evidence" value="ECO:0007669"/>
    <property type="project" value="TreeGrafter"/>
</dbReference>
<evidence type="ECO:0008006" key="15">
    <source>
        <dbReference type="Google" id="ProtNLM"/>
    </source>
</evidence>
<evidence type="ECO:0000256" key="3">
    <source>
        <dbReference type="ARBA" id="ARBA00005798"/>
    </source>
</evidence>
<evidence type="ECO:0000313" key="13">
    <source>
        <dbReference type="EMBL" id="GAV55903.1"/>
    </source>
</evidence>
<evidence type="ECO:0000256" key="8">
    <source>
        <dbReference type="ARBA" id="ARBA00022729"/>
    </source>
</evidence>
<comment type="subcellular location">
    <subcellularLocation>
        <location evidence="2">Cell membrane</location>
        <topology evidence="2">Lipid-anchor</topology>
        <topology evidence="2">GPI-anchor</topology>
    </subcellularLocation>
    <subcellularLocation>
        <location evidence="1">Secreted</location>
        <location evidence="1">Cell wall</location>
    </subcellularLocation>
</comment>
<dbReference type="AlphaFoldDB" id="A0A1Q3AK49"/>
<keyword evidence="5" id="KW-0134">Cell wall</keyword>
<accession>A0A1Q3AK49</accession>
<dbReference type="InterPro" id="IPR051648">
    <property type="entry name" value="CWI-Assembly_Regulator"/>
</dbReference>
<keyword evidence="7" id="KW-0472">Membrane</keyword>
<dbReference type="PANTHER" id="PTHR31018">
    <property type="entry name" value="SPORULATION-SPECIFIC PROTEIN-RELATED"/>
    <property type="match status" value="1"/>
</dbReference>
<dbReference type="SUPFAM" id="SSF52058">
    <property type="entry name" value="L domain-like"/>
    <property type="match status" value="2"/>
</dbReference>
<dbReference type="OrthoDB" id="536881at2759"/>
<dbReference type="GO" id="GO:0005886">
    <property type="term" value="C:plasma membrane"/>
    <property type="evidence" value="ECO:0007669"/>
    <property type="project" value="UniProtKB-SubCell"/>
</dbReference>
<gene>
    <name evidence="13" type="ORF">ZYGR_0AZ00740</name>
</gene>
<feature type="region of interest" description="Disordered" evidence="11">
    <location>
        <begin position="360"/>
        <end position="423"/>
    </location>
</feature>
<dbReference type="PANTHER" id="PTHR31018:SF3">
    <property type="entry name" value="RECEPTOR PROTEIN-TYROSINE KINASE"/>
    <property type="match status" value="1"/>
</dbReference>
<proteinExistence type="inferred from homology"/>